<dbReference type="InterPro" id="IPR038491">
    <property type="entry name" value="Velvet_dom_sf"/>
</dbReference>
<keyword evidence="2" id="KW-0805">Transcription regulation</keyword>
<feature type="domain" description="Velvet" evidence="6">
    <location>
        <begin position="24"/>
        <end position="180"/>
    </location>
</feature>
<dbReference type="InterPro" id="IPR037525">
    <property type="entry name" value="Velvet_dom"/>
</dbReference>
<dbReference type="Pfam" id="PF11754">
    <property type="entry name" value="Velvet"/>
    <property type="match status" value="2"/>
</dbReference>
<evidence type="ECO:0000256" key="3">
    <source>
        <dbReference type="ARBA" id="ARBA00023163"/>
    </source>
</evidence>
<feature type="region of interest" description="Disordered" evidence="5">
    <location>
        <begin position="348"/>
        <end position="378"/>
    </location>
</feature>
<evidence type="ECO:0000313" key="8">
    <source>
        <dbReference type="Proteomes" id="UP000242875"/>
    </source>
</evidence>
<gene>
    <name evidence="7" type="ORF">BZG36_00377</name>
</gene>
<proteinExistence type="predicted"/>
<dbReference type="EMBL" id="MVBO01000002">
    <property type="protein sequence ID" value="OZJ06625.1"/>
    <property type="molecule type" value="Genomic_DNA"/>
</dbReference>
<sequence>MLSHETGNDPSPHAYNYVNTRERADPDSYDLIIRQQPVHARLCSFKEKVDRRPIDPPEYLQNPYFFMYACLANADTRQELNFVNGNRTTAGTVVQSPYRLKDVDNTDGGFFIFPDMSVRMEGVFRLKFSLFDIVDGDVTLIKSIFSEPFTVYSPKQFPGMSESTFLTRSFSDQGVRIRIRKENRVGSSKRKLLDDGDDDGSDGYRIKSPRRGESPQSISEGPSPSPTYRSEETETPPSQMPGYAAERRRRSAPESDAYPTRIPSPRARPNVYNDAPSTYYPPYPAYRYSKQDLALPRSLPTQPMQLPPLQPSLPPATTRPRDVSFLPSADKEFSTLFNQYCNSFTVTSKPVPNPPVLQPTERYTKCPPDLLRPLPKNT</sequence>
<evidence type="ECO:0000256" key="1">
    <source>
        <dbReference type="ARBA" id="ARBA00004123"/>
    </source>
</evidence>
<dbReference type="PROSITE" id="PS51821">
    <property type="entry name" value="VELVET"/>
    <property type="match status" value="1"/>
</dbReference>
<evidence type="ECO:0000256" key="2">
    <source>
        <dbReference type="ARBA" id="ARBA00023015"/>
    </source>
</evidence>
<evidence type="ECO:0000256" key="4">
    <source>
        <dbReference type="ARBA" id="ARBA00023242"/>
    </source>
</evidence>
<accession>A0A261Y7N1</accession>
<dbReference type="Gene3D" id="2.60.40.3960">
    <property type="entry name" value="Velvet domain"/>
    <property type="match status" value="1"/>
</dbReference>
<feature type="region of interest" description="Disordered" evidence="5">
    <location>
        <begin position="182"/>
        <end position="275"/>
    </location>
</feature>
<feature type="compositionally biased region" description="Basic and acidic residues" evidence="5">
    <location>
        <begin position="202"/>
        <end position="213"/>
    </location>
</feature>
<dbReference type="OrthoDB" id="5599552at2759"/>
<protein>
    <recommendedName>
        <fullName evidence="6">Velvet domain-containing protein</fullName>
    </recommendedName>
</protein>
<name>A0A261Y7N1_9FUNG</name>
<comment type="subcellular location">
    <subcellularLocation>
        <location evidence="1">Nucleus</location>
    </subcellularLocation>
</comment>
<keyword evidence="4" id="KW-0539">Nucleus</keyword>
<evidence type="ECO:0000259" key="6">
    <source>
        <dbReference type="PROSITE" id="PS51821"/>
    </source>
</evidence>
<organism evidence="7 8">
    <name type="scientific">Bifiguratus adelaidae</name>
    <dbReference type="NCBI Taxonomy" id="1938954"/>
    <lineage>
        <taxon>Eukaryota</taxon>
        <taxon>Fungi</taxon>
        <taxon>Fungi incertae sedis</taxon>
        <taxon>Mucoromycota</taxon>
        <taxon>Mucoromycotina</taxon>
        <taxon>Endogonomycetes</taxon>
        <taxon>Endogonales</taxon>
        <taxon>Endogonales incertae sedis</taxon>
        <taxon>Bifiguratus</taxon>
    </lineage>
</organism>
<dbReference type="Proteomes" id="UP000242875">
    <property type="component" value="Unassembled WGS sequence"/>
</dbReference>
<keyword evidence="8" id="KW-1185">Reference proteome</keyword>
<dbReference type="PANTHER" id="PTHR33572:SF18">
    <property type="entry name" value="SPORE DEVELOPMENT REGULATOR VOSA"/>
    <property type="match status" value="1"/>
</dbReference>
<evidence type="ECO:0000313" key="7">
    <source>
        <dbReference type="EMBL" id="OZJ06625.1"/>
    </source>
</evidence>
<dbReference type="AlphaFoldDB" id="A0A261Y7N1"/>
<keyword evidence="3" id="KW-0804">Transcription</keyword>
<dbReference type="InterPro" id="IPR021740">
    <property type="entry name" value="Velvet"/>
</dbReference>
<evidence type="ECO:0000256" key="5">
    <source>
        <dbReference type="SAM" id="MobiDB-lite"/>
    </source>
</evidence>
<feature type="compositionally biased region" description="Polar residues" evidence="5">
    <location>
        <begin position="214"/>
        <end position="228"/>
    </location>
</feature>
<reference evidence="7 8" key="1">
    <citation type="journal article" date="2017" name="Mycologia">
        <title>Bifiguratus adelaidae, gen. et sp. nov., a new member of Mucoromycotina in endophytic and soil-dwelling habitats.</title>
        <authorList>
            <person name="Torres-Cruz T.J."/>
            <person name="Billingsley Tobias T.L."/>
            <person name="Almatruk M."/>
            <person name="Hesse C."/>
            <person name="Kuske C.R."/>
            <person name="Desiro A."/>
            <person name="Benucci G.M."/>
            <person name="Bonito G."/>
            <person name="Stajich J.E."/>
            <person name="Dunlap C."/>
            <person name="Arnold A.E."/>
            <person name="Porras-Alfaro A."/>
        </authorList>
    </citation>
    <scope>NUCLEOTIDE SEQUENCE [LARGE SCALE GENOMIC DNA]</scope>
    <source>
        <strain evidence="7 8">AZ0501</strain>
    </source>
</reference>
<comment type="caution">
    <text evidence="7">The sequence shown here is derived from an EMBL/GenBank/DDBJ whole genome shotgun (WGS) entry which is preliminary data.</text>
</comment>
<dbReference type="GO" id="GO:0005634">
    <property type="term" value="C:nucleus"/>
    <property type="evidence" value="ECO:0007669"/>
    <property type="project" value="UniProtKB-SubCell"/>
</dbReference>
<dbReference type="PANTHER" id="PTHR33572">
    <property type="entry name" value="SPORE DEVELOPMENT REGULATOR VOSA"/>
    <property type="match status" value="1"/>
</dbReference>